<reference evidence="1 2" key="1">
    <citation type="journal article" date="2019" name="Microorganisms">
        <title>Paenibacillus lutrae sp. nov., A Chitinolytic Species Isolated from A River Otter in Castril Natural Park, Granada, Spain.</title>
        <authorList>
            <person name="Rodriguez M."/>
            <person name="Reina J.C."/>
            <person name="Bejar V."/>
            <person name="Llamas I."/>
        </authorList>
    </citation>
    <scope>NUCLEOTIDE SEQUENCE [LARGE SCALE GENOMIC DNA]</scope>
    <source>
        <strain evidence="1 2">N10</strain>
    </source>
</reference>
<accession>A0A7X3K158</accession>
<protein>
    <submittedName>
        <fullName evidence="1">Uncharacterized protein</fullName>
    </submittedName>
</protein>
<dbReference type="Proteomes" id="UP000490800">
    <property type="component" value="Unassembled WGS sequence"/>
</dbReference>
<gene>
    <name evidence="1" type="ORF">EDM21_20675</name>
</gene>
<dbReference type="EMBL" id="RHLK01000016">
    <property type="protein sequence ID" value="MVP01898.1"/>
    <property type="molecule type" value="Genomic_DNA"/>
</dbReference>
<keyword evidence="2" id="KW-1185">Reference proteome</keyword>
<name>A0A7X3K158_9BACL</name>
<dbReference type="OrthoDB" id="2663790at2"/>
<proteinExistence type="predicted"/>
<sequence length="79" mass="8740">MIDRKAAWCAAIFLLLIAAGGIVNDWASRQPTIPGPNQLGPNQVTIQSYRSGTSILPTSSFEPREYVRILRSGRKKPEE</sequence>
<comment type="caution">
    <text evidence="1">The sequence shown here is derived from an EMBL/GenBank/DDBJ whole genome shotgun (WGS) entry which is preliminary data.</text>
</comment>
<evidence type="ECO:0000313" key="1">
    <source>
        <dbReference type="EMBL" id="MVP01898.1"/>
    </source>
</evidence>
<evidence type="ECO:0000313" key="2">
    <source>
        <dbReference type="Proteomes" id="UP000490800"/>
    </source>
</evidence>
<dbReference type="RefSeq" id="WP_157338315.1">
    <property type="nucleotide sequence ID" value="NZ_RHLK01000016.1"/>
</dbReference>
<dbReference type="AlphaFoldDB" id="A0A7X3K158"/>
<organism evidence="1 2">
    <name type="scientific">Paenibacillus lutrae</name>
    <dbReference type="NCBI Taxonomy" id="2078573"/>
    <lineage>
        <taxon>Bacteria</taxon>
        <taxon>Bacillati</taxon>
        <taxon>Bacillota</taxon>
        <taxon>Bacilli</taxon>
        <taxon>Bacillales</taxon>
        <taxon>Paenibacillaceae</taxon>
        <taxon>Paenibacillus</taxon>
    </lineage>
</organism>